<dbReference type="GO" id="GO:0043565">
    <property type="term" value="F:sequence-specific DNA binding"/>
    <property type="evidence" value="ECO:0007669"/>
    <property type="project" value="InterPro"/>
</dbReference>
<keyword evidence="3" id="KW-0010">Activator</keyword>
<dbReference type="SUPFAM" id="SSF46689">
    <property type="entry name" value="Homeodomain-like"/>
    <property type="match status" value="2"/>
</dbReference>
<keyword evidence="4" id="KW-0804">Transcription</keyword>
<dbReference type="PANTHER" id="PTHR46796:SF6">
    <property type="entry name" value="ARAC SUBFAMILY"/>
    <property type="match status" value="1"/>
</dbReference>
<dbReference type="SUPFAM" id="SSF51215">
    <property type="entry name" value="Regulatory protein AraC"/>
    <property type="match status" value="1"/>
</dbReference>
<dbReference type="GO" id="GO:0003700">
    <property type="term" value="F:DNA-binding transcription factor activity"/>
    <property type="evidence" value="ECO:0007669"/>
    <property type="project" value="InterPro"/>
</dbReference>
<evidence type="ECO:0000313" key="7">
    <source>
        <dbReference type="Proteomes" id="UP000078070"/>
    </source>
</evidence>
<dbReference type="InterPro" id="IPR050204">
    <property type="entry name" value="AraC_XylS_family_regulators"/>
</dbReference>
<evidence type="ECO:0000259" key="5">
    <source>
        <dbReference type="PROSITE" id="PS01124"/>
    </source>
</evidence>
<dbReference type="PROSITE" id="PS01124">
    <property type="entry name" value="HTH_ARAC_FAMILY_2"/>
    <property type="match status" value="1"/>
</dbReference>
<dbReference type="PROSITE" id="PS00041">
    <property type="entry name" value="HTH_ARAC_FAMILY_1"/>
    <property type="match status" value="1"/>
</dbReference>
<keyword evidence="2" id="KW-0238">DNA-binding</keyword>
<dbReference type="InterPro" id="IPR018060">
    <property type="entry name" value="HTH_AraC"/>
</dbReference>
<dbReference type="Proteomes" id="UP000078070">
    <property type="component" value="Chromosome"/>
</dbReference>
<dbReference type="STRING" id="1821621.A8C75_10430"/>
<dbReference type="InterPro" id="IPR009057">
    <property type="entry name" value="Homeodomain-like_sf"/>
</dbReference>
<evidence type="ECO:0000256" key="3">
    <source>
        <dbReference type="ARBA" id="ARBA00023159"/>
    </source>
</evidence>
<dbReference type="InterPro" id="IPR035418">
    <property type="entry name" value="AraC-bd_2"/>
</dbReference>
<accession>A0A1A9EZA4</accession>
<reference evidence="6 7" key="2">
    <citation type="journal article" date="2018" name="Int. J. Syst. Evol. Microbiol.">
        <title>Marinobacterium aestuarii sp. nov., a benzene-degrading marine bacterium isolated from estuary sediment.</title>
        <authorList>
            <person name="Bae S.S."/>
            <person name="Jung J."/>
            <person name="Chung D."/>
            <person name="Baek K."/>
        </authorList>
    </citation>
    <scope>NUCLEOTIDE SEQUENCE [LARGE SCALE GENOMIC DNA]</scope>
    <source>
        <strain evidence="6 7">ST58-10</strain>
    </source>
</reference>
<feature type="domain" description="HTH araC/xylS-type" evidence="5">
    <location>
        <begin position="216"/>
        <end position="316"/>
    </location>
</feature>
<keyword evidence="7" id="KW-1185">Reference proteome</keyword>
<gene>
    <name evidence="6" type="ORF">A8C75_10430</name>
</gene>
<evidence type="ECO:0000256" key="4">
    <source>
        <dbReference type="ARBA" id="ARBA00023163"/>
    </source>
</evidence>
<evidence type="ECO:0000256" key="2">
    <source>
        <dbReference type="ARBA" id="ARBA00023125"/>
    </source>
</evidence>
<dbReference type="RefSeq" id="WP_067381720.1">
    <property type="nucleotide sequence ID" value="NZ_CP015839.1"/>
</dbReference>
<dbReference type="SMART" id="SM00342">
    <property type="entry name" value="HTH_ARAC"/>
    <property type="match status" value="1"/>
</dbReference>
<organism evidence="6 7">
    <name type="scientific">Marinobacterium aestuarii</name>
    <dbReference type="NCBI Taxonomy" id="1821621"/>
    <lineage>
        <taxon>Bacteria</taxon>
        <taxon>Pseudomonadati</taxon>
        <taxon>Pseudomonadota</taxon>
        <taxon>Gammaproteobacteria</taxon>
        <taxon>Oceanospirillales</taxon>
        <taxon>Oceanospirillaceae</taxon>
        <taxon>Marinobacterium</taxon>
    </lineage>
</organism>
<dbReference type="OrthoDB" id="6003540at2"/>
<evidence type="ECO:0000313" key="6">
    <source>
        <dbReference type="EMBL" id="ANG62859.1"/>
    </source>
</evidence>
<dbReference type="AlphaFoldDB" id="A0A1A9EZA4"/>
<proteinExistence type="predicted"/>
<dbReference type="Gene3D" id="1.10.10.60">
    <property type="entry name" value="Homeodomain-like"/>
    <property type="match status" value="1"/>
</dbReference>
<dbReference type="EMBL" id="CP015839">
    <property type="protein sequence ID" value="ANG62859.1"/>
    <property type="molecule type" value="Genomic_DNA"/>
</dbReference>
<protein>
    <submittedName>
        <fullName evidence="6">AraC family transcriptional regulator</fullName>
    </submittedName>
</protein>
<evidence type="ECO:0000256" key="1">
    <source>
        <dbReference type="ARBA" id="ARBA00023015"/>
    </source>
</evidence>
<sequence>MLNHVLANSVVRKDVCPEDVSDYVNAHIGQHRLTTLGSGNMRSSLRYANFARLGLSHISYGGKVRVHSPDLEEVYHLQVVTSGSCTWNFDEDRLSLSAGQALMMNPHEKSDLTYSDDCQKLIVKIPESILKSACVDNGRALPRDGLRFQRQVMNLDASIAFMRLVEAVYEEASESGVDMARASGAYADLLATKLLSVFPCNLTQDRSVAGNEGALRLIRGYLQERIRDDVTVEELAGLCNVSVRSLYNIFARDVGITPKLFIKQLKLQNLHADLKQGVNARNVTEIALDYGFSHLGRFSSDYRKLFGELPSETLRRVR</sequence>
<dbReference type="Pfam" id="PF14525">
    <property type="entry name" value="AraC_binding_2"/>
    <property type="match status" value="1"/>
</dbReference>
<dbReference type="InterPro" id="IPR037923">
    <property type="entry name" value="HTH-like"/>
</dbReference>
<reference evidence="7" key="1">
    <citation type="submission" date="2016-05" db="EMBL/GenBank/DDBJ databases">
        <authorList>
            <person name="Baek K."/>
            <person name="Yang S.-J."/>
        </authorList>
    </citation>
    <scope>NUCLEOTIDE SEQUENCE [LARGE SCALE GENOMIC DNA]</scope>
    <source>
        <strain evidence="7">ST58-10</strain>
    </source>
</reference>
<dbReference type="InterPro" id="IPR018062">
    <property type="entry name" value="HTH_AraC-typ_CS"/>
</dbReference>
<keyword evidence="1" id="KW-0805">Transcription regulation</keyword>
<name>A0A1A9EZA4_9GAMM</name>
<dbReference type="Pfam" id="PF12833">
    <property type="entry name" value="HTH_18"/>
    <property type="match status" value="1"/>
</dbReference>
<dbReference type="KEGG" id="mars:A8C75_10430"/>
<dbReference type="PANTHER" id="PTHR46796">
    <property type="entry name" value="HTH-TYPE TRANSCRIPTIONAL ACTIVATOR RHAS-RELATED"/>
    <property type="match status" value="1"/>
</dbReference>